<keyword evidence="7" id="KW-0804">Transcription</keyword>
<proteinExistence type="predicted"/>
<evidence type="ECO:0000256" key="6">
    <source>
        <dbReference type="ARBA" id="ARBA00023125"/>
    </source>
</evidence>
<dbReference type="OrthoDB" id="514967at2759"/>
<evidence type="ECO:0000256" key="8">
    <source>
        <dbReference type="ARBA" id="ARBA00023242"/>
    </source>
</evidence>
<dbReference type="PANTHER" id="PTHR31251:SF74">
    <property type="entry name" value="SQUAMOSA PROMOTER-BINDING-LIKE PROTEIN 2"/>
    <property type="match status" value="1"/>
</dbReference>
<dbReference type="Pfam" id="PF03110">
    <property type="entry name" value="SBP"/>
    <property type="match status" value="1"/>
</dbReference>
<dbReference type="Proteomes" id="UP000729402">
    <property type="component" value="Unassembled WGS sequence"/>
</dbReference>
<feature type="compositionally biased region" description="Low complexity" evidence="10">
    <location>
        <begin position="177"/>
        <end position="191"/>
    </location>
</feature>
<feature type="region of interest" description="Disordered" evidence="10">
    <location>
        <begin position="167"/>
        <end position="191"/>
    </location>
</feature>
<dbReference type="GO" id="GO:0005634">
    <property type="term" value="C:nucleus"/>
    <property type="evidence" value="ECO:0007669"/>
    <property type="project" value="UniProtKB-SubCell"/>
</dbReference>
<dbReference type="InterPro" id="IPR004333">
    <property type="entry name" value="SBP_dom"/>
</dbReference>
<evidence type="ECO:0000313" key="13">
    <source>
        <dbReference type="Proteomes" id="UP000729402"/>
    </source>
</evidence>
<evidence type="ECO:0000256" key="9">
    <source>
        <dbReference type="PROSITE-ProRule" id="PRU00470"/>
    </source>
</evidence>
<evidence type="ECO:0000256" key="1">
    <source>
        <dbReference type="ARBA" id="ARBA00004123"/>
    </source>
</evidence>
<dbReference type="AlphaFoldDB" id="A0A8J5VVK2"/>
<accession>A0A8J5VVK2</accession>
<name>A0A8J5VVK2_ZIZPA</name>
<keyword evidence="13" id="KW-1185">Reference proteome</keyword>
<evidence type="ECO:0000256" key="7">
    <source>
        <dbReference type="ARBA" id="ARBA00023163"/>
    </source>
</evidence>
<keyword evidence="4" id="KW-0862">Zinc</keyword>
<sequence length="597" mass="65019">MCRIIEKNSIKTQILEEKEVSEILDFTRGGVGWFFAPQGELESRGIGYRSQKPSLYAAARLIPWLPNDGCAAAVSSARRISGAPWFSWLLPLLIEGRKRFPRRRNSRSKPRLVQQLGSLIGMGSFGMDWNQKSPVLWDWENVPMIGNNTYENPKNVMQDEPKFAGVGADTAHESDHSSGGTFSSSSEIGYGSSKSSISASIDSSSKLRNSMEFNFTSVKEPDRSMGKNTELRKVDDTGTSRSSVVAASNLEPLIGLKLGKRTYFEDVCGGTIAKGSPSGVSVATPSPALAKKAKVVQQNARNSCCQVEGCNIDLSSAKTYHRKHRVCEAHSKDPKVTVAGLERRFCQQCSRFHALTEFDQKKRSCRRRLNDHNARRRKAQPDVMPFSSSRLSTIFFDGRQQTSLIFGQAPYGQMRSCASSSWDNTTPGGFKFTETKAPWLKPTRAAGVDGMHVSSQQVSNNILPHGAHHSFDGLIAFKETNTKVLSQGMEASAVGSNSPGGLDFQGALSLLSNNSVGAAANLQPSSQMHSGVAAIAGISNPVMMPSPVLWQGGLSVDQQAQFQAFGRLGNDSAAPHQLQLQLPKPSYDNNSHYGQLH</sequence>
<evidence type="ECO:0000256" key="5">
    <source>
        <dbReference type="ARBA" id="ARBA00023015"/>
    </source>
</evidence>
<evidence type="ECO:0000313" key="12">
    <source>
        <dbReference type="EMBL" id="KAG8058084.1"/>
    </source>
</evidence>
<dbReference type="InterPro" id="IPR044817">
    <property type="entry name" value="SBP-like"/>
</dbReference>
<evidence type="ECO:0000256" key="4">
    <source>
        <dbReference type="ARBA" id="ARBA00022833"/>
    </source>
</evidence>
<keyword evidence="8" id="KW-0539">Nucleus</keyword>
<protein>
    <recommendedName>
        <fullName evidence="11">SBP-type domain-containing protein</fullName>
    </recommendedName>
</protein>
<dbReference type="GO" id="GO:0008270">
    <property type="term" value="F:zinc ion binding"/>
    <property type="evidence" value="ECO:0007669"/>
    <property type="project" value="UniProtKB-KW"/>
</dbReference>
<reference evidence="12" key="2">
    <citation type="submission" date="2021-02" db="EMBL/GenBank/DDBJ databases">
        <authorList>
            <person name="Kimball J.A."/>
            <person name="Haas M.W."/>
            <person name="Macchietto M."/>
            <person name="Kono T."/>
            <person name="Duquette J."/>
            <person name="Shao M."/>
        </authorList>
    </citation>
    <scope>NUCLEOTIDE SEQUENCE</scope>
    <source>
        <tissue evidence="12">Fresh leaf tissue</tissue>
    </source>
</reference>
<dbReference type="FunFam" id="4.10.1100.10:FF:000001">
    <property type="entry name" value="Squamosa promoter-binding-like protein 14"/>
    <property type="match status" value="1"/>
</dbReference>
<dbReference type="PROSITE" id="PS51141">
    <property type="entry name" value="ZF_SBP"/>
    <property type="match status" value="1"/>
</dbReference>
<evidence type="ECO:0000259" key="11">
    <source>
        <dbReference type="PROSITE" id="PS51141"/>
    </source>
</evidence>
<evidence type="ECO:0000256" key="3">
    <source>
        <dbReference type="ARBA" id="ARBA00022771"/>
    </source>
</evidence>
<comment type="caution">
    <text evidence="12">The sequence shown here is derived from an EMBL/GenBank/DDBJ whole genome shotgun (WGS) entry which is preliminary data.</text>
</comment>
<keyword evidence="3 9" id="KW-0863">Zinc-finger</keyword>
<gene>
    <name evidence="12" type="ORF">GUJ93_ZPchr0002g24224</name>
</gene>
<keyword evidence="5" id="KW-0805">Transcription regulation</keyword>
<reference evidence="12" key="1">
    <citation type="journal article" date="2021" name="bioRxiv">
        <title>Whole Genome Assembly and Annotation of Northern Wild Rice, Zizania palustris L., Supports a Whole Genome Duplication in the Zizania Genus.</title>
        <authorList>
            <person name="Haas M."/>
            <person name="Kono T."/>
            <person name="Macchietto M."/>
            <person name="Millas R."/>
            <person name="McGilp L."/>
            <person name="Shao M."/>
            <person name="Duquette J."/>
            <person name="Hirsch C.N."/>
            <person name="Kimball J."/>
        </authorList>
    </citation>
    <scope>NUCLEOTIDE SEQUENCE</scope>
    <source>
        <tissue evidence="12">Fresh leaf tissue</tissue>
    </source>
</reference>
<organism evidence="12 13">
    <name type="scientific">Zizania palustris</name>
    <name type="common">Northern wild rice</name>
    <dbReference type="NCBI Taxonomy" id="103762"/>
    <lineage>
        <taxon>Eukaryota</taxon>
        <taxon>Viridiplantae</taxon>
        <taxon>Streptophyta</taxon>
        <taxon>Embryophyta</taxon>
        <taxon>Tracheophyta</taxon>
        <taxon>Spermatophyta</taxon>
        <taxon>Magnoliopsida</taxon>
        <taxon>Liliopsida</taxon>
        <taxon>Poales</taxon>
        <taxon>Poaceae</taxon>
        <taxon>BOP clade</taxon>
        <taxon>Oryzoideae</taxon>
        <taxon>Oryzeae</taxon>
        <taxon>Zizaniinae</taxon>
        <taxon>Zizania</taxon>
    </lineage>
</organism>
<dbReference type="GO" id="GO:0003677">
    <property type="term" value="F:DNA binding"/>
    <property type="evidence" value="ECO:0007669"/>
    <property type="project" value="UniProtKB-KW"/>
</dbReference>
<dbReference type="EMBL" id="JAAALK010000287">
    <property type="protein sequence ID" value="KAG8058084.1"/>
    <property type="molecule type" value="Genomic_DNA"/>
</dbReference>
<evidence type="ECO:0000256" key="2">
    <source>
        <dbReference type="ARBA" id="ARBA00022723"/>
    </source>
</evidence>
<dbReference type="PANTHER" id="PTHR31251">
    <property type="entry name" value="SQUAMOSA PROMOTER-BINDING-LIKE PROTEIN 4"/>
    <property type="match status" value="1"/>
</dbReference>
<evidence type="ECO:0000256" key="10">
    <source>
        <dbReference type="SAM" id="MobiDB-lite"/>
    </source>
</evidence>
<keyword evidence="6" id="KW-0238">DNA-binding</keyword>
<feature type="domain" description="SBP-type" evidence="11">
    <location>
        <begin position="302"/>
        <end position="379"/>
    </location>
</feature>
<comment type="subcellular location">
    <subcellularLocation>
        <location evidence="1">Nucleus</location>
    </subcellularLocation>
</comment>
<keyword evidence="2" id="KW-0479">Metal-binding</keyword>